<evidence type="ECO:0000313" key="2">
    <source>
        <dbReference type="EMBL" id="SLN44096.1"/>
    </source>
</evidence>
<evidence type="ECO:0000256" key="1">
    <source>
        <dbReference type="SAM" id="Phobius"/>
    </source>
</evidence>
<keyword evidence="3" id="KW-1185">Reference proteome</keyword>
<keyword evidence="1" id="KW-0812">Transmembrane</keyword>
<dbReference type="RefSeq" id="WP_217807872.1">
    <property type="nucleotide sequence ID" value="NZ_FWFR01000001.1"/>
</dbReference>
<organism evidence="2 3">
    <name type="scientific">Oceanibacterium hippocampi</name>
    <dbReference type="NCBI Taxonomy" id="745714"/>
    <lineage>
        <taxon>Bacteria</taxon>
        <taxon>Pseudomonadati</taxon>
        <taxon>Pseudomonadota</taxon>
        <taxon>Alphaproteobacteria</taxon>
        <taxon>Sneathiellales</taxon>
        <taxon>Sneathiellaceae</taxon>
        <taxon>Oceanibacterium</taxon>
    </lineage>
</organism>
<gene>
    <name evidence="2" type="ORF">OCH7691_01851</name>
</gene>
<dbReference type="Proteomes" id="UP000193200">
    <property type="component" value="Unassembled WGS sequence"/>
</dbReference>
<dbReference type="Pfam" id="PF06170">
    <property type="entry name" value="DUF983"/>
    <property type="match status" value="1"/>
</dbReference>
<keyword evidence="1" id="KW-1133">Transmembrane helix</keyword>
<reference evidence="2 3" key="1">
    <citation type="submission" date="2017-03" db="EMBL/GenBank/DDBJ databases">
        <authorList>
            <person name="Afonso C.L."/>
            <person name="Miller P.J."/>
            <person name="Scott M.A."/>
            <person name="Spackman E."/>
            <person name="Goraichik I."/>
            <person name="Dimitrov K.M."/>
            <person name="Suarez D.L."/>
            <person name="Swayne D.E."/>
        </authorList>
    </citation>
    <scope>NUCLEOTIDE SEQUENCE [LARGE SCALE GENOMIC DNA]</scope>
    <source>
        <strain evidence="2 3">CECT 7691</strain>
    </source>
</reference>
<proteinExistence type="predicted"/>
<dbReference type="InterPro" id="IPR009325">
    <property type="entry name" value="DUF983"/>
</dbReference>
<keyword evidence="1" id="KW-0472">Membrane</keyword>
<dbReference type="AlphaFoldDB" id="A0A1Y5SQ52"/>
<evidence type="ECO:0008006" key="4">
    <source>
        <dbReference type="Google" id="ProtNLM"/>
    </source>
</evidence>
<protein>
    <recommendedName>
        <fullName evidence="4">Zinc-finger protein</fullName>
    </recommendedName>
</protein>
<name>A0A1Y5SQ52_9PROT</name>
<dbReference type="EMBL" id="FWFR01000001">
    <property type="protein sequence ID" value="SLN44096.1"/>
    <property type="molecule type" value="Genomic_DNA"/>
</dbReference>
<dbReference type="InParanoid" id="A0A1Y5SQ52"/>
<evidence type="ECO:0000313" key="3">
    <source>
        <dbReference type="Proteomes" id="UP000193200"/>
    </source>
</evidence>
<feature type="transmembrane region" description="Helical" evidence="1">
    <location>
        <begin position="93"/>
        <end position="111"/>
    </location>
</feature>
<accession>A0A1Y5SQ52</accession>
<sequence length="135" mass="15398">MSIEYPSVVQDERPVRSLGRALLNGWRKRCPDCANSRMYDGYIKVRRTCPTCGLELHHQRADDAPPYFTISIVGHVVIAGVLVTEKLYAPPEWVHMAVWLPITLLLTLWMLPRIKGALIGLQWSRYMHGFGGHDD</sequence>
<feature type="transmembrane region" description="Helical" evidence="1">
    <location>
        <begin position="67"/>
        <end position="87"/>
    </location>
</feature>